<dbReference type="GO" id="GO:0006261">
    <property type="term" value="P:DNA-templated DNA replication"/>
    <property type="evidence" value="ECO:0007669"/>
    <property type="project" value="TreeGrafter"/>
</dbReference>
<keyword evidence="1" id="KW-0175">Coiled coil</keyword>
<dbReference type="Proteomes" id="UP000053558">
    <property type="component" value="Unassembled WGS sequence"/>
</dbReference>
<evidence type="ECO:0000256" key="1">
    <source>
        <dbReference type="SAM" id="Coils"/>
    </source>
</evidence>
<dbReference type="RefSeq" id="XP_007774527.1">
    <property type="nucleotide sequence ID" value="XM_007776337.1"/>
</dbReference>
<keyword evidence="4" id="KW-1185">Reference proteome</keyword>
<feature type="compositionally biased region" description="Basic and acidic residues" evidence="2">
    <location>
        <begin position="42"/>
        <end position="54"/>
    </location>
</feature>
<dbReference type="PANTHER" id="PTHR14303">
    <property type="entry name" value="DNA POLYMERASE DELTA SUBUNIT 4"/>
    <property type="match status" value="1"/>
</dbReference>
<feature type="coiled-coil region" evidence="1">
    <location>
        <begin position="115"/>
        <end position="142"/>
    </location>
</feature>
<dbReference type="GeneID" id="19204060"/>
<proteinExistence type="predicted"/>
<dbReference type="GO" id="GO:0043625">
    <property type="term" value="C:delta DNA polymerase complex"/>
    <property type="evidence" value="ECO:0007669"/>
    <property type="project" value="TreeGrafter"/>
</dbReference>
<dbReference type="OMA" id="QTMVHHI"/>
<dbReference type="KEGG" id="cput:CONPUDRAFT_159228"/>
<dbReference type="InterPro" id="IPR007218">
    <property type="entry name" value="DNA_pol_delta_4"/>
</dbReference>
<name>A0A5M3M891_CONPW</name>
<feature type="region of interest" description="Disordered" evidence="2">
    <location>
        <begin position="1"/>
        <end position="111"/>
    </location>
</feature>
<dbReference type="GO" id="GO:0003887">
    <property type="term" value="F:DNA-directed DNA polymerase activity"/>
    <property type="evidence" value="ECO:0007669"/>
    <property type="project" value="TreeGrafter"/>
</dbReference>
<organism evidence="3 4">
    <name type="scientific">Coniophora puteana (strain RWD-64-598)</name>
    <name type="common">Brown rot fungus</name>
    <dbReference type="NCBI Taxonomy" id="741705"/>
    <lineage>
        <taxon>Eukaryota</taxon>
        <taxon>Fungi</taxon>
        <taxon>Dikarya</taxon>
        <taxon>Basidiomycota</taxon>
        <taxon>Agaricomycotina</taxon>
        <taxon>Agaricomycetes</taxon>
        <taxon>Agaricomycetidae</taxon>
        <taxon>Boletales</taxon>
        <taxon>Coniophorineae</taxon>
        <taxon>Coniophoraceae</taxon>
        <taxon>Coniophora</taxon>
    </lineage>
</organism>
<dbReference type="Pfam" id="PF04081">
    <property type="entry name" value="DNA_pol_delta_4"/>
    <property type="match status" value="1"/>
</dbReference>
<gene>
    <name evidence="3" type="ORF">CONPUDRAFT_159228</name>
</gene>
<protein>
    <recommendedName>
        <fullName evidence="5">DNA polymerase delta subunit 4</fullName>
    </recommendedName>
</protein>
<reference evidence="4" key="1">
    <citation type="journal article" date="2012" name="Science">
        <title>The Paleozoic origin of enzymatic lignin decomposition reconstructed from 31 fungal genomes.</title>
        <authorList>
            <person name="Floudas D."/>
            <person name="Binder M."/>
            <person name="Riley R."/>
            <person name="Barry K."/>
            <person name="Blanchette R.A."/>
            <person name="Henrissat B."/>
            <person name="Martinez A.T."/>
            <person name="Otillar R."/>
            <person name="Spatafora J.W."/>
            <person name="Yadav J.S."/>
            <person name="Aerts A."/>
            <person name="Benoit I."/>
            <person name="Boyd A."/>
            <person name="Carlson A."/>
            <person name="Copeland A."/>
            <person name="Coutinho P.M."/>
            <person name="de Vries R.P."/>
            <person name="Ferreira P."/>
            <person name="Findley K."/>
            <person name="Foster B."/>
            <person name="Gaskell J."/>
            <person name="Glotzer D."/>
            <person name="Gorecki P."/>
            <person name="Heitman J."/>
            <person name="Hesse C."/>
            <person name="Hori C."/>
            <person name="Igarashi K."/>
            <person name="Jurgens J.A."/>
            <person name="Kallen N."/>
            <person name="Kersten P."/>
            <person name="Kohler A."/>
            <person name="Kuees U."/>
            <person name="Kumar T.K.A."/>
            <person name="Kuo A."/>
            <person name="LaButti K."/>
            <person name="Larrondo L.F."/>
            <person name="Lindquist E."/>
            <person name="Ling A."/>
            <person name="Lombard V."/>
            <person name="Lucas S."/>
            <person name="Lundell T."/>
            <person name="Martin R."/>
            <person name="McLaughlin D.J."/>
            <person name="Morgenstern I."/>
            <person name="Morin E."/>
            <person name="Murat C."/>
            <person name="Nagy L.G."/>
            <person name="Nolan M."/>
            <person name="Ohm R.A."/>
            <person name="Patyshakuliyeva A."/>
            <person name="Rokas A."/>
            <person name="Ruiz-Duenas F.J."/>
            <person name="Sabat G."/>
            <person name="Salamov A."/>
            <person name="Samejima M."/>
            <person name="Schmutz J."/>
            <person name="Slot J.C."/>
            <person name="St John F."/>
            <person name="Stenlid J."/>
            <person name="Sun H."/>
            <person name="Sun S."/>
            <person name="Syed K."/>
            <person name="Tsang A."/>
            <person name="Wiebenga A."/>
            <person name="Young D."/>
            <person name="Pisabarro A."/>
            <person name="Eastwood D.C."/>
            <person name="Martin F."/>
            <person name="Cullen D."/>
            <person name="Grigoriev I.V."/>
            <person name="Hibbett D.S."/>
        </authorList>
    </citation>
    <scope>NUCLEOTIDE SEQUENCE [LARGE SCALE GENOMIC DNA]</scope>
    <source>
        <strain evidence="4">RWD-64-598 SS2</strain>
    </source>
</reference>
<evidence type="ECO:0000313" key="4">
    <source>
        <dbReference type="Proteomes" id="UP000053558"/>
    </source>
</evidence>
<dbReference type="AlphaFoldDB" id="A0A5M3M891"/>
<dbReference type="OrthoDB" id="337486at2759"/>
<accession>A0A5M3M891</accession>
<dbReference type="GO" id="GO:0000731">
    <property type="term" value="P:DNA synthesis involved in DNA repair"/>
    <property type="evidence" value="ECO:0007669"/>
    <property type="project" value="InterPro"/>
</dbReference>
<sequence length="243" mass="27281">MSSKLPAAKRQRTMETRSASLKQGTLSFGSSKRTGSGASSGSKDEKEKLKREEASMFVELPSNRFNALSPIQVDDSSSDSDARVSEISDEERYEVAPSPVKKRTKKALPVTTKAKQAAAKKKEEEEEDIEDADELDVKVKEEPLKTLNLKIIKPYKKLYESAKAKMGYMDPIHAEGQTKYHEILRVFDFEYKYGPCVGMTRLERWERANNLGLDPPREVHDILTTKEGVGHQDLAQCVLNGEV</sequence>
<evidence type="ECO:0000256" key="2">
    <source>
        <dbReference type="SAM" id="MobiDB-lite"/>
    </source>
</evidence>
<evidence type="ECO:0008006" key="5">
    <source>
        <dbReference type="Google" id="ProtNLM"/>
    </source>
</evidence>
<dbReference type="EMBL" id="JH711589">
    <property type="protein sequence ID" value="EIW75094.1"/>
    <property type="molecule type" value="Genomic_DNA"/>
</dbReference>
<dbReference type="PANTHER" id="PTHR14303:SF0">
    <property type="entry name" value="DNA POLYMERASE DELTA SUBUNIT 4"/>
    <property type="match status" value="1"/>
</dbReference>
<feature type="compositionally biased region" description="Polar residues" evidence="2">
    <location>
        <begin position="16"/>
        <end position="41"/>
    </location>
</feature>
<comment type="caution">
    <text evidence="3">The sequence shown here is derived from an EMBL/GenBank/DDBJ whole genome shotgun (WGS) entry which is preliminary data.</text>
</comment>
<evidence type="ECO:0000313" key="3">
    <source>
        <dbReference type="EMBL" id="EIW75094.1"/>
    </source>
</evidence>